<dbReference type="KEGG" id="pdu:PDUR_09815"/>
<evidence type="ECO:0000256" key="2">
    <source>
        <dbReference type="ARBA" id="ARBA00022801"/>
    </source>
</evidence>
<dbReference type="STRING" id="44251.PDUR_09815"/>
<sequence>METQDFLPGPWHAASLRVRYQESDQMGVVYHSNYLNWFEIGRTEMLRELGFSYLELENRGMLLPVTSAELQFKRSAKYDDTIAVYARMSSFTPLRLTFEYEVRRVSGPELTGARLYGSDAAVLHNNNEASFAEGFQASAAGELLVTGSTGHAWVNRELRPVRLDRTLPEVYGAIVTALRKEKRTI</sequence>
<gene>
    <name evidence="3" type="ORF">PDUR_09815</name>
</gene>
<dbReference type="Gene3D" id="3.10.129.10">
    <property type="entry name" value="Hotdog Thioesterase"/>
    <property type="match status" value="1"/>
</dbReference>
<dbReference type="NCBIfam" id="TIGR00051">
    <property type="entry name" value="YbgC/FadM family acyl-CoA thioesterase"/>
    <property type="match status" value="1"/>
</dbReference>
<accession>A0A089HN82</accession>
<dbReference type="OrthoDB" id="9800856at2"/>
<dbReference type="RefSeq" id="WP_042206045.1">
    <property type="nucleotide sequence ID" value="NZ_CP009288.1"/>
</dbReference>
<dbReference type="AlphaFoldDB" id="A0A089HN82"/>
<reference evidence="3 4" key="1">
    <citation type="submission" date="2014-08" db="EMBL/GenBank/DDBJ databases">
        <title>Comparative genomics of the Paenibacillus odorifer group.</title>
        <authorList>
            <person name="den Bakker H.C."/>
            <person name="Tsai Y.-C."/>
            <person name="Martin N."/>
            <person name="Korlach J."/>
            <person name="Wiedmann M."/>
        </authorList>
    </citation>
    <scope>NUCLEOTIDE SEQUENCE [LARGE SCALE GENOMIC DNA]</scope>
    <source>
        <strain evidence="3 4">DSM 1735</strain>
    </source>
</reference>
<name>A0A089HN82_PAEDU</name>
<dbReference type="EMBL" id="CP009288">
    <property type="protein sequence ID" value="AIQ12185.1"/>
    <property type="molecule type" value="Genomic_DNA"/>
</dbReference>
<evidence type="ECO:0000256" key="1">
    <source>
        <dbReference type="ARBA" id="ARBA00005953"/>
    </source>
</evidence>
<proteinExistence type="inferred from homology"/>
<dbReference type="InterPro" id="IPR029069">
    <property type="entry name" value="HotDog_dom_sf"/>
</dbReference>
<protein>
    <submittedName>
        <fullName evidence="3">Thioesterase</fullName>
    </submittedName>
</protein>
<dbReference type="Proteomes" id="UP000029409">
    <property type="component" value="Chromosome"/>
</dbReference>
<evidence type="ECO:0000313" key="3">
    <source>
        <dbReference type="EMBL" id="AIQ12185.1"/>
    </source>
</evidence>
<dbReference type="SUPFAM" id="SSF54637">
    <property type="entry name" value="Thioesterase/thiol ester dehydrase-isomerase"/>
    <property type="match status" value="1"/>
</dbReference>
<dbReference type="PANTHER" id="PTHR31793:SF27">
    <property type="entry name" value="NOVEL THIOESTERASE SUPERFAMILY DOMAIN AND SAPOSIN A-TYPE DOMAIN CONTAINING PROTEIN (0610012H03RIK)"/>
    <property type="match status" value="1"/>
</dbReference>
<comment type="similarity">
    <text evidence="1">Belongs to the 4-hydroxybenzoyl-CoA thioesterase family.</text>
</comment>
<dbReference type="CDD" id="cd00586">
    <property type="entry name" value="4HBT"/>
    <property type="match status" value="1"/>
</dbReference>
<dbReference type="InterPro" id="IPR006684">
    <property type="entry name" value="YbgC/YbaW"/>
</dbReference>
<keyword evidence="4" id="KW-1185">Reference proteome</keyword>
<dbReference type="eggNOG" id="COG0824">
    <property type="taxonomic scope" value="Bacteria"/>
</dbReference>
<dbReference type="Pfam" id="PF13279">
    <property type="entry name" value="4HBT_2"/>
    <property type="match status" value="1"/>
</dbReference>
<evidence type="ECO:0000313" key="4">
    <source>
        <dbReference type="Proteomes" id="UP000029409"/>
    </source>
</evidence>
<dbReference type="GO" id="GO:0047617">
    <property type="term" value="F:fatty acyl-CoA hydrolase activity"/>
    <property type="evidence" value="ECO:0007669"/>
    <property type="project" value="TreeGrafter"/>
</dbReference>
<dbReference type="PANTHER" id="PTHR31793">
    <property type="entry name" value="4-HYDROXYBENZOYL-COA THIOESTERASE FAMILY MEMBER"/>
    <property type="match status" value="1"/>
</dbReference>
<dbReference type="PIRSF" id="PIRSF003230">
    <property type="entry name" value="YbgC"/>
    <property type="match status" value="1"/>
</dbReference>
<dbReference type="InterPro" id="IPR050563">
    <property type="entry name" value="4-hydroxybenzoyl-CoA_TE"/>
</dbReference>
<organism evidence="3 4">
    <name type="scientific">Paenibacillus durus</name>
    <name type="common">Paenibacillus azotofixans</name>
    <dbReference type="NCBI Taxonomy" id="44251"/>
    <lineage>
        <taxon>Bacteria</taxon>
        <taxon>Bacillati</taxon>
        <taxon>Bacillota</taxon>
        <taxon>Bacilli</taxon>
        <taxon>Bacillales</taxon>
        <taxon>Paenibacillaceae</taxon>
        <taxon>Paenibacillus</taxon>
    </lineage>
</organism>
<keyword evidence="2" id="KW-0378">Hydrolase</keyword>